<reference evidence="1 2" key="1">
    <citation type="submission" date="2021-03" db="EMBL/GenBank/DDBJ databases">
        <title>Genomic Encyclopedia of Type Strains, Phase IV (KMG-IV): sequencing the most valuable type-strain genomes for metagenomic binning, comparative biology and taxonomic classification.</title>
        <authorList>
            <person name="Goeker M."/>
        </authorList>
    </citation>
    <scope>NUCLEOTIDE SEQUENCE [LARGE SCALE GENOMIC DNA]</scope>
    <source>
        <strain evidence="1 2">DSM 26427</strain>
    </source>
</reference>
<protein>
    <submittedName>
        <fullName evidence="1">Nucleotidyltransferase component of viral defense system</fullName>
    </submittedName>
</protein>
<dbReference type="Pfam" id="PF08843">
    <property type="entry name" value="AbiEii"/>
    <property type="match status" value="1"/>
</dbReference>
<gene>
    <name evidence="1" type="ORF">J2Z75_005718</name>
</gene>
<accession>A0ABS4EW85</accession>
<organism evidence="1 2">
    <name type="scientific">Rhizobium herbae</name>
    <dbReference type="NCBI Taxonomy" id="508661"/>
    <lineage>
        <taxon>Bacteria</taxon>
        <taxon>Pseudomonadati</taxon>
        <taxon>Pseudomonadota</taxon>
        <taxon>Alphaproteobacteria</taxon>
        <taxon>Hyphomicrobiales</taxon>
        <taxon>Rhizobiaceae</taxon>
        <taxon>Rhizobium/Agrobacterium group</taxon>
        <taxon>Rhizobium</taxon>
    </lineage>
</organism>
<sequence>MPLSERYRRQVALLIDVLPFVAAEKDFALKGGTAINLFVRDMPRLSVDIDLTYLPVAPRPESLAAIDAAMKRMAVEMRTGMRGLRVTEVPNAREQIVTKLTVQRPDAQIKIEVTPVLRGCVFEPEMRSVSPGVEDAFGFAEMQVVSFADLYAGKIMAALDRQHPRDLFDVRDLLANEGISDDLRRAFVVYLISHDRPISEVLVPHRKDIAHEFAQGFDGMTAEPVPLDELLAAREELIAAMAGGMPDEHKEFLLGFKRGQADWSLLGVPGAADLPAVRWKQLNLGKLTVEARARLIDQLEERLR</sequence>
<dbReference type="Proteomes" id="UP000823786">
    <property type="component" value="Unassembled WGS sequence"/>
</dbReference>
<dbReference type="EMBL" id="JAGGJV010000014">
    <property type="protein sequence ID" value="MBP1862187.1"/>
    <property type="molecule type" value="Genomic_DNA"/>
</dbReference>
<dbReference type="RefSeq" id="WP_209857180.1">
    <property type="nucleotide sequence ID" value="NZ_JAGGJV010000014.1"/>
</dbReference>
<proteinExistence type="predicted"/>
<keyword evidence="2" id="KW-1185">Reference proteome</keyword>
<name>A0ABS4EW85_9HYPH</name>
<evidence type="ECO:0000313" key="2">
    <source>
        <dbReference type="Proteomes" id="UP000823786"/>
    </source>
</evidence>
<dbReference type="InterPro" id="IPR014942">
    <property type="entry name" value="AbiEii"/>
</dbReference>
<dbReference type="Gene3D" id="3.10.450.620">
    <property type="entry name" value="JHP933, nucleotidyltransferase-like core domain"/>
    <property type="match status" value="1"/>
</dbReference>
<evidence type="ECO:0000313" key="1">
    <source>
        <dbReference type="EMBL" id="MBP1862187.1"/>
    </source>
</evidence>
<comment type="caution">
    <text evidence="1">The sequence shown here is derived from an EMBL/GenBank/DDBJ whole genome shotgun (WGS) entry which is preliminary data.</text>
</comment>